<name>A0ABM6M7D2_9SPHN</name>
<reference evidence="2 3" key="1">
    <citation type="submission" date="2017-03" db="EMBL/GenBank/DDBJ databases">
        <title>Complete genome sequence of Blastomonas fulva degrading microcsystin LR.</title>
        <authorList>
            <person name="Lee H.-g."/>
            <person name="Jin L."/>
            <person name="oh H.-M."/>
        </authorList>
    </citation>
    <scope>NUCLEOTIDE SEQUENCE [LARGE SCALE GENOMIC DNA]</scope>
    <source>
        <strain evidence="2 3">T2</strain>
    </source>
</reference>
<organism evidence="2 3">
    <name type="scientific">Blastomonas fulva</name>
    <dbReference type="NCBI Taxonomy" id="1550728"/>
    <lineage>
        <taxon>Bacteria</taxon>
        <taxon>Pseudomonadati</taxon>
        <taxon>Pseudomonadota</taxon>
        <taxon>Alphaproteobacteria</taxon>
        <taxon>Sphingomonadales</taxon>
        <taxon>Sphingomonadaceae</taxon>
        <taxon>Blastomonas</taxon>
    </lineage>
</organism>
<proteinExistence type="predicted"/>
<evidence type="ECO:0000256" key="1">
    <source>
        <dbReference type="SAM" id="MobiDB-lite"/>
    </source>
</evidence>
<dbReference type="EMBL" id="CP020083">
    <property type="protein sequence ID" value="ASR51722.1"/>
    <property type="molecule type" value="Genomic_DNA"/>
</dbReference>
<evidence type="ECO:0000313" key="3">
    <source>
        <dbReference type="Proteomes" id="UP000258016"/>
    </source>
</evidence>
<gene>
    <name evidence="2" type="ORF">B5J99_09825</name>
</gene>
<keyword evidence="3" id="KW-1185">Reference proteome</keyword>
<protein>
    <submittedName>
        <fullName evidence="2">Uncharacterized protein</fullName>
    </submittedName>
</protein>
<accession>A0ABM6M7D2</accession>
<dbReference type="Proteomes" id="UP000258016">
    <property type="component" value="Chromosome"/>
</dbReference>
<feature type="region of interest" description="Disordered" evidence="1">
    <location>
        <begin position="33"/>
        <end position="60"/>
    </location>
</feature>
<evidence type="ECO:0000313" key="2">
    <source>
        <dbReference type="EMBL" id="ASR51722.1"/>
    </source>
</evidence>
<sequence length="72" mass="8105">MKLAKSAAASFETAQLADTQPVTRRAFGFQIEGPLPRNSVSWQSRKAHRRDHPNDRPPLPKKIVLDALADLW</sequence>